<feature type="domain" description="Replicative helicase loading/DNA remodeling protein DnaB N-terminal winged helix" evidence="2">
    <location>
        <begin position="1"/>
        <end position="228"/>
    </location>
</feature>
<dbReference type="AlphaFoldDB" id="A0A7H8V5H6"/>
<evidence type="ECO:0000313" key="3">
    <source>
        <dbReference type="EMBL" id="QLB51756.1"/>
    </source>
</evidence>
<evidence type="ECO:0000259" key="2">
    <source>
        <dbReference type="Pfam" id="PF25888"/>
    </source>
</evidence>
<proteinExistence type="predicted"/>
<gene>
    <name evidence="3" type="ORF">FFV08_03220</name>
</gene>
<dbReference type="InterPro" id="IPR058660">
    <property type="entry name" value="WHD_DnaB"/>
</dbReference>
<feature type="compositionally biased region" description="Basic and acidic residues" evidence="1">
    <location>
        <begin position="366"/>
        <end position="379"/>
    </location>
</feature>
<accession>A0A7H8V5H6</accession>
<dbReference type="GO" id="GO:0004386">
    <property type="term" value="F:helicase activity"/>
    <property type="evidence" value="ECO:0007669"/>
    <property type="project" value="UniProtKB-KW"/>
</dbReference>
<dbReference type="Proteomes" id="UP000509410">
    <property type="component" value="Chromosome"/>
</dbReference>
<keyword evidence="3" id="KW-0378">Hydrolase</keyword>
<dbReference type="Pfam" id="PF25888">
    <property type="entry name" value="WHD_DnaB"/>
    <property type="match status" value="1"/>
</dbReference>
<feature type="region of interest" description="Disordered" evidence="1">
    <location>
        <begin position="342"/>
        <end position="379"/>
    </location>
</feature>
<organism evidence="3 4">
    <name type="scientific">Streptococcus sanguinis</name>
    <dbReference type="NCBI Taxonomy" id="1305"/>
    <lineage>
        <taxon>Bacteria</taxon>
        <taxon>Bacillati</taxon>
        <taxon>Bacillota</taxon>
        <taxon>Bacilli</taxon>
        <taxon>Lactobacillales</taxon>
        <taxon>Streptococcaceae</taxon>
        <taxon>Streptococcus</taxon>
    </lineage>
</organism>
<sequence>MKPNDKFYFIKNYFVNLNIGDLIRCYLPIIGMGSSSVYQFLVAIWDNGSKPHQFSEILNHLNFGFNTLQDSFDLLSAMKLIEIYEQKDSQNQQIFGIVLYPPLSTQDFLKHNVYRTLLEKKIGETCVSNFEKVNLIHEKKISKNFSDVFDDSGENFITNRPQNDFEIEHFERLMARDLLRFENKDDSIIALYNISEKYKKSWFDVYQVAKETAVDDVISIKRIKNFFKSRTQNSSKVIFSDSEKSLISVAKSKTPIDVLAEFKESKYSGITGSEKEVLKYAKNLGLLDEVINVALFDYFNRYTDTSNLKANLFKALVNDYSYRGLNQAEDAVEFLSKEIKSQKQGEFKGNNKTHKSNVPDWSQPDYKNETSAERQAELEEQKRRLLAKLEGGGE</sequence>
<evidence type="ECO:0000313" key="4">
    <source>
        <dbReference type="Proteomes" id="UP000509410"/>
    </source>
</evidence>
<keyword evidence="3" id="KW-0067">ATP-binding</keyword>
<dbReference type="EMBL" id="CP040556">
    <property type="protein sequence ID" value="QLB51756.1"/>
    <property type="molecule type" value="Genomic_DNA"/>
</dbReference>
<protein>
    <submittedName>
        <fullName evidence="3">Helicase DnaB</fullName>
    </submittedName>
</protein>
<reference evidence="3 4" key="1">
    <citation type="submission" date="2019-05" db="EMBL/GenBank/DDBJ databases">
        <title>The organization of the Streptococcus sanguinis genomes.</title>
        <authorList>
            <person name="Wu C.H."/>
            <person name="Chen Y.Y.M."/>
            <person name="Wang H.Y."/>
        </authorList>
    </citation>
    <scope>NUCLEOTIDE SEQUENCE [LARGE SCALE GENOMIC DNA]</scope>
    <source>
        <strain evidence="3 4">CGMH010</strain>
    </source>
</reference>
<name>A0A7H8V5H6_STRSA</name>
<keyword evidence="3" id="KW-0547">Nucleotide-binding</keyword>
<keyword evidence="3" id="KW-0347">Helicase</keyword>
<evidence type="ECO:0000256" key="1">
    <source>
        <dbReference type="SAM" id="MobiDB-lite"/>
    </source>
</evidence>